<name>A0A6G0U2F8_APHGL</name>
<evidence type="ECO:0000256" key="1">
    <source>
        <dbReference type="SAM" id="MobiDB-lite"/>
    </source>
</evidence>
<feature type="compositionally biased region" description="Basic and acidic residues" evidence="1">
    <location>
        <begin position="70"/>
        <end position="80"/>
    </location>
</feature>
<gene>
    <name evidence="2" type="ORF">AGLY_003277</name>
</gene>
<sequence>MEMKRDIIDSDNYFREAFKPIIEPLNNQTEKNTQPADEIKPETSNVSDDDNENELNSSFSNFFNKRPTSKRYDKSYDNTKRSNIHNNTTIPNDPFEFRPTANSSMTTDPKNEKMFNFTATPKVKRGSGLYKDVIPQTQLVYYDDLNELVTRLNLLTSSQNVGNTGVTEELHGPARKIFPRRSVVTRFKDDLWQADLIDMQPYSRQNNGFKFILIIIDTFTNKGYTPNWTTEVFTISKILNTDPLPYQLKDSY</sequence>
<feature type="region of interest" description="Disordered" evidence="1">
    <location>
        <begin position="21"/>
        <end position="112"/>
    </location>
</feature>
<evidence type="ECO:0000313" key="3">
    <source>
        <dbReference type="Proteomes" id="UP000475862"/>
    </source>
</evidence>
<protein>
    <recommendedName>
        <fullName evidence="4">Integrase catalytic domain-containing protein</fullName>
    </recommendedName>
</protein>
<evidence type="ECO:0000313" key="2">
    <source>
        <dbReference type="EMBL" id="KAE9542416.1"/>
    </source>
</evidence>
<organism evidence="2 3">
    <name type="scientific">Aphis glycines</name>
    <name type="common">Soybean aphid</name>
    <dbReference type="NCBI Taxonomy" id="307491"/>
    <lineage>
        <taxon>Eukaryota</taxon>
        <taxon>Metazoa</taxon>
        <taxon>Ecdysozoa</taxon>
        <taxon>Arthropoda</taxon>
        <taxon>Hexapoda</taxon>
        <taxon>Insecta</taxon>
        <taxon>Pterygota</taxon>
        <taxon>Neoptera</taxon>
        <taxon>Paraneoptera</taxon>
        <taxon>Hemiptera</taxon>
        <taxon>Sternorrhyncha</taxon>
        <taxon>Aphidomorpha</taxon>
        <taxon>Aphidoidea</taxon>
        <taxon>Aphididae</taxon>
        <taxon>Aphidini</taxon>
        <taxon>Aphis</taxon>
        <taxon>Aphis</taxon>
    </lineage>
</organism>
<dbReference type="PANTHER" id="PTHR46585:SF1">
    <property type="entry name" value="CHROMO DOMAIN-CONTAINING PROTEIN"/>
    <property type="match status" value="1"/>
</dbReference>
<feature type="compositionally biased region" description="Polar residues" evidence="1">
    <location>
        <begin position="25"/>
        <end position="35"/>
    </location>
</feature>
<dbReference type="Proteomes" id="UP000475862">
    <property type="component" value="Unassembled WGS sequence"/>
</dbReference>
<evidence type="ECO:0008006" key="4">
    <source>
        <dbReference type="Google" id="ProtNLM"/>
    </source>
</evidence>
<feature type="compositionally biased region" description="Low complexity" evidence="1">
    <location>
        <begin position="54"/>
        <end position="64"/>
    </location>
</feature>
<keyword evidence="3" id="KW-1185">Reference proteome</keyword>
<reference evidence="2 3" key="1">
    <citation type="submission" date="2019-08" db="EMBL/GenBank/DDBJ databases">
        <title>The genome of the soybean aphid Biotype 1, its phylome, world population structure and adaptation to the North American continent.</title>
        <authorList>
            <person name="Giordano R."/>
            <person name="Donthu R.K."/>
            <person name="Hernandez A.G."/>
            <person name="Wright C.L."/>
            <person name="Zimin A.V."/>
        </authorList>
    </citation>
    <scope>NUCLEOTIDE SEQUENCE [LARGE SCALE GENOMIC DNA]</scope>
    <source>
        <tissue evidence="2">Whole aphids</tissue>
    </source>
</reference>
<dbReference type="PANTHER" id="PTHR46585">
    <property type="entry name" value="INTEGRASE CORE DOMAIN CONTAINING PROTEIN"/>
    <property type="match status" value="1"/>
</dbReference>
<proteinExistence type="predicted"/>
<comment type="caution">
    <text evidence="2">The sequence shown here is derived from an EMBL/GenBank/DDBJ whole genome shotgun (WGS) entry which is preliminary data.</text>
</comment>
<accession>A0A6G0U2F8</accession>
<dbReference type="AlphaFoldDB" id="A0A6G0U2F8"/>
<dbReference type="EMBL" id="VYZN01000010">
    <property type="protein sequence ID" value="KAE9542416.1"/>
    <property type="molecule type" value="Genomic_DNA"/>
</dbReference>
<dbReference type="OrthoDB" id="6625181at2759"/>